<dbReference type="EMBL" id="BGZN01000032">
    <property type="protein sequence ID" value="GBR74163.1"/>
    <property type="molecule type" value="Genomic_DNA"/>
</dbReference>
<dbReference type="InterPro" id="IPR002942">
    <property type="entry name" value="S4_RNA-bd"/>
</dbReference>
<organism evidence="8 9">
    <name type="scientific">Termititenax aidoneus</name>
    <dbReference type="NCBI Taxonomy" id="2218524"/>
    <lineage>
        <taxon>Bacteria</taxon>
        <taxon>Bacillati</taxon>
        <taxon>Candidatus Margulisiibacteriota</taxon>
        <taxon>Candidatus Termititenacia</taxon>
        <taxon>Candidatus Termititenacales</taxon>
        <taxon>Candidatus Termititenacaceae</taxon>
        <taxon>Candidatus Termititenax</taxon>
    </lineage>
</organism>
<dbReference type="InterPro" id="IPR006145">
    <property type="entry name" value="PsdUridine_synth_RsuA/RluA"/>
</dbReference>
<gene>
    <name evidence="8" type="primary">rluC</name>
    <name evidence="8" type="ORF">NO1_1388</name>
</gene>
<dbReference type="GO" id="GO:0120159">
    <property type="term" value="F:rRNA pseudouridine synthase activity"/>
    <property type="evidence" value="ECO:0007669"/>
    <property type="project" value="UniProtKB-ARBA"/>
</dbReference>
<dbReference type="GO" id="GO:0003723">
    <property type="term" value="F:RNA binding"/>
    <property type="evidence" value="ECO:0007669"/>
    <property type="project" value="UniProtKB-KW"/>
</dbReference>
<evidence type="ECO:0000259" key="7">
    <source>
        <dbReference type="SMART" id="SM00363"/>
    </source>
</evidence>
<dbReference type="SUPFAM" id="SSF55120">
    <property type="entry name" value="Pseudouridine synthase"/>
    <property type="match status" value="1"/>
</dbReference>
<dbReference type="InterPro" id="IPR036986">
    <property type="entry name" value="S4_RNA-bd_sf"/>
</dbReference>
<dbReference type="PANTHER" id="PTHR21600">
    <property type="entry name" value="MITOCHONDRIAL RNA PSEUDOURIDINE SYNTHASE"/>
    <property type="match status" value="1"/>
</dbReference>
<dbReference type="SMART" id="SM00363">
    <property type="entry name" value="S4"/>
    <property type="match status" value="1"/>
</dbReference>
<dbReference type="AlphaFoldDB" id="A0A388TBJ5"/>
<evidence type="ECO:0000313" key="9">
    <source>
        <dbReference type="Proteomes" id="UP000269352"/>
    </source>
</evidence>
<keyword evidence="3" id="KW-0413">Isomerase</keyword>
<dbReference type="PANTHER" id="PTHR21600:SF44">
    <property type="entry name" value="RIBOSOMAL LARGE SUBUNIT PSEUDOURIDINE SYNTHASE D"/>
    <property type="match status" value="1"/>
</dbReference>
<evidence type="ECO:0000256" key="5">
    <source>
        <dbReference type="ARBA" id="ARBA00033164"/>
    </source>
</evidence>
<comment type="catalytic activity">
    <reaction evidence="1">
        <text>a uridine in RNA = a pseudouridine in RNA</text>
        <dbReference type="Rhea" id="RHEA:48348"/>
        <dbReference type="Rhea" id="RHEA-COMP:12068"/>
        <dbReference type="Rhea" id="RHEA-COMP:12069"/>
        <dbReference type="ChEBI" id="CHEBI:65314"/>
        <dbReference type="ChEBI" id="CHEBI:65315"/>
    </reaction>
</comment>
<dbReference type="Gene3D" id="3.30.2350.10">
    <property type="entry name" value="Pseudouridine synthase"/>
    <property type="match status" value="1"/>
</dbReference>
<dbReference type="GO" id="GO:0000455">
    <property type="term" value="P:enzyme-directed rRNA pseudouridine synthesis"/>
    <property type="evidence" value="ECO:0007669"/>
    <property type="project" value="UniProtKB-ARBA"/>
</dbReference>
<comment type="caution">
    <text evidence="8">The sequence shown here is derived from an EMBL/GenBank/DDBJ whole genome shotgun (WGS) entry which is preliminary data.</text>
</comment>
<evidence type="ECO:0000256" key="2">
    <source>
        <dbReference type="ARBA" id="ARBA00010876"/>
    </source>
</evidence>
<dbReference type="SUPFAM" id="SSF55174">
    <property type="entry name" value="Alpha-L RNA-binding motif"/>
    <property type="match status" value="1"/>
</dbReference>
<feature type="domain" description="RNA-binding S4" evidence="7">
    <location>
        <begin position="10"/>
        <end position="72"/>
    </location>
</feature>
<keyword evidence="9" id="KW-1185">Reference proteome</keyword>
<evidence type="ECO:0000256" key="4">
    <source>
        <dbReference type="ARBA" id="ARBA00031870"/>
    </source>
</evidence>
<dbReference type="Pfam" id="PF01479">
    <property type="entry name" value="S4"/>
    <property type="match status" value="1"/>
</dbReference>
<comment type="similarity">
    <text evidence="2">Belongs to the pseudouridine synthase RluA family.</text>
</comment>
<dbReference type="InterPro" id="IPR020103">
    <property type="entry name" value="PsdUridine_synth_cat_dom_sf"/>
</dbReference>
<dbReference type="PROSITE" id="PS01129">
    <property type="entry name" value="PSI_RLU"/>
    <property type="match status" value="1"/>
</dbReference>
<evidence type="ECO:0000256" key="3">
    <source>
        <dbReference type="ARBA" id="ARBA00023235"/>
    </source>
</evidence>
<evidence type="ECO:0000256" key="1">
    <source>
        <dbReference type="ARBA" id="ARBA00000073"/>
    </source>
</evidence>
<name>A0A388TBJ5_TERA1</name>
<proteinExistence type="inferred from homology"/>
<sequence>MPKLSVTKPCPLKDFLAQSLGISATQAKKLLDAKKVFVNQRRVWMAGYKLQAGDSVETARESERSVPHKTLPRYTVAAADNEYIIVNKMAGLVVNEHQSSLETLLQKDLQNPQIRAAHRLDKDTSGVVIFAQSPRAFAEIVKVFQKFGVEKHYRGITQGNLLKKFPAKFILDQPIDGQSAETRIRILKTNTLASYFEAQIITGRKHQIRVHLAQAGFPLLGEQVYQTAALKNIVYRQIPRQMLHASAVKFTNPLSGQILQAAAPEPPDFQDTLRVLQL</sequence>
<dbReference type="Gene3D" id="3.10.290.10">
    <property type="entry name" value="RNA-binding S4 domain"/>
    <property type="match status" value="1"/>
</dbReference>
<dbReference type="Pfam" id="PF00849">
    <property type="entry name" value="PseudoU_synth_2"/>
    <property type="match status" value="1"/>
</dbReference>
<reference evidence="8 9" key="1">
    <citation type="journal article" date="2019" name="ISME J.">
        <title>Genome analyses of uncultured TG2/ZB3 bacteria in 'Margulisbacteria' specifically attached to ectosymbiotic spirochetes of protists in the termite gut.</title>
        <authorList>
            <person name="Utami Y.D."/>
            <person name="Kuwahara H."/>
            <person name="Igai K."/>
            <person name="Murakami T."/>
            <person name="Sugaya K."/>
            <person name="Morikawa T."/>
            <person name="Nagura Y."/>
            <person name="Yuki M."/>
            <person name="Deevong P."/>
            <person name="Inoue T."/>
            <person name="Kihara K."/>
            <person name="Lo N."/>
            <person name="Yamada A."/>
            <person name="Ohkuma M."/>
            <person name="Hongoh Y."/>
        </authorList>
    </citation>
    <scope>NUCLEOTIDE SEQUENCE [LARGE SCALE GENOMIC DNA]</scope>
    <source>
        <strain evidence="8">NkOx7-01</strain>
    </source>
</reference>
<dbReference type="CDD" id="cd00165">
    <property type="entry name" value="S4"/>
    <property type="match status" value="1"/>
</dbReference>
<dbReference type="InterPro" id="IPR050188">
    <property type="entry name" value="RluA_PseudoU_synthase"/>
</dbReference>
<dbReference type="PROSITE" id="PS50889">
    <property type="entry name" value="S4"/>
    <property type="match status" value="1"/>
</dbReference>
<dbReference type="InterPro" id="IPR006224">
    <property type="entry name" value="PsdUridine_synth_RluA-like_CS"/>
</dbReference>
<accession>A0A388TBJ5</accession>
<dbReference type="Proteomes" id="UP000269352">
    <property type="component" value="Unassembled WGS sequence"/>
</dbReference>
<protein>
    <recommendedName>
        <fullName evidence="4">RNA pseudouridylate synthase</fullName>
    </recommendedName>
    <alternativeName>
        <fullName evidence="5">RNA-uridine isomerase</fullName>
    </alternativeName>
</protein>
<keyword evidence="6" id="KW-0694">RNA-binding</keyword>
<dbReference type="CDD" id="cd02869">
    <property type="entry name" value="PseudoU_synth_RluA_like"/>
    <property type="match status" value="1"/>
</dbReference>
<evidence type="ECO:0000256" key="6">
    <source>
        <dbReference type="PROSITE-ProRule" id="PRU00182"/>
    </source>
</evidence>
<evidence type="ECO:0000313" key="8">
    <source>
        <dbReference type="EMBL" id="GBR74163.1"/>
    </source>
</evidence>